<gene>
    <name evidence="1" type="ORF">PMV_117</name>
</gene>
<accession>A0A0N9PHQ4</accession>
<evidence type="ECO:0000313" key="1">
    <source>
        <dbReference type="EMBL" id="ALH06815.1"/>
    </source>
</evidence>
<reference evidence="1" key="1">
    <citation type="journal article" date="2015" name="Genome Announc.">
        <title>Complete Genome Sequence of a New Member of the Marseilleviridae Recovered from the Brackish Submarine Spring in the Cassis Port-Miou Calanque, France.</title>
        <authorList>
            <person name="Doutre G."/>
            <person name="Arfib B."/>
            <person name="Rochette P."/>
            <person name="Claverie J.M."/>
            <person name="Bonin P."/>
            <person name="Abergel C."/>
        </authorList>
    </citation>
    <scope>NUCLEOTIDE SEQUENCE [LARGE SCALE GENOMIC DNA]</scope>
    <source>
        <strain evidence="1">1</strain>
    </source>
</reference>
<organism evidence="1 2">
    <name type="scientific">Port-miou virus</name>
    <dbReference type="NCBI Taxonomy" id="1733873"/>
    <lineage>
        <taxon>Viruses</taxon>
        <taxon>Varidnaviria</taxon>
        <taxon>Bamfordvirae</taxon>
        <taxon>Nucleocytoviricota</taxon>
        <taxon>Megaviricetes</taxon>
        <taxon>Pimascovirales</taxon>
        <taxon>Pimascovirales incertae sedis</taxon>
        <taxon>Marseilleviridae</taxon>
        <taxon>Losannavirus</taxon>
        <taxon>Losannavirus lausannense</taxon>
        <taxon>Lausannevirus</taxon>
    </lineage>
</organism>
<name>A0A0N9PHQ4_9VIRU</name>
<dbReference type="Proteomes" id="UP000319438">
    <property type="component" value="Segment"/>
</dbReference>
<proteinExistence type="predicted"/>
<protein>
    <submittedName>
        <fullName evidence="1">Uncharacterized protein</fullName>
    </submittedName>
</protein>
<dbReference type="EMBL" id="KT428292">
    <property type="protein sequence ID" value="ALH06815.1"/>
    <property type="molecule type" value="Genomic_DNA"/>
</dbReference>
<evidence type="ECO:0000313" key="2">
    <source>
        <dbReference type="Proteomes" id="UP000319438"/>
    </source>
</evidence>
<dbReference type="InterPro" id="IPR045727">
    <property type="entry name" value="DUF6081"/>
</dbReference>
<sequence length="398" mass="42830">MSKQQPATNTQPIVPTFSQLPRVQTKGSMIMVQGNLYISDGEEWIVSTASGRTLIDSENWATFLTTGPTAKWTAFDPTRMNATVTNTTGSLTLNQVSQSFSLVPTGSTLDHINYLVYRKGPDPKNSNFAGAVPGALGAYKLPDTGEFYVEVTVSARQFLPGGSTFAAAVAAQIDNPKADARLGAASLAFLDEQTGCVFDIFITETVIYALVERLPFARPSFGGGLLTEYAAYTAMFPIAQRGGNQDPLYSVDTLDEYTKVAFAINKEKGYARYLVNDVEKLRVSDFGIAPAAASRVLDEGGIPSVQIINQLQVGFGIFLLSDASSPTNVSNTEGLVRLNPPPALYYDPRTVDPVTGQKIVQTFASTTLSEIYSSPAAQGMSFRLLPLGIYHQQVTNGQ</sequence>
<dbReference type="Pfam" id="PF19559">
    <property type="entry name" value="DUF6081"/>
    <property type="match status" value="1"/>
</dbReference>